<dbReference type="EMBL" id="MH304845">
    <property type="protein sequence ID" value="AXP85375.1"/>
    <property type="molecule type" value="Genomic_DNA"/>
</dbReference>
<evidence type="ECO:0000256" key="4">
    <source>
        <dbReference type="ARBA" id="ARBA00035529"/>
    </source>
</evidence>
<sequence>MKKYIHPKWYTKVPVLFENNVIYITGSTSSYLSVEILAKVHPAYQKKLETTLSSPADKFNKKYKKSTK</sequence>
<reference evidence="5" key="1">
    <citation type="submission" date="2018-05" db="EMBL/GenBank/DDBJ databases">
        <title>A widespread coral-associated apicomplexan with an unusual plastid.</title>
        <authorList>
            <person name="Kwong W.K."/>
            <person name="Keeling P.J."/>
        </authorList>
    </citation>
    <scope>NUCLEOTIDE SEQUENCE</scope>
</reference>
<dbReference type="Gene3D" id="4.10.830.30">
    <property type="entry name" value="Ribosomal protein L31"/>
    <property type="match status" value="1"/>
</dbReference>
<evidence type="ECO:0000256" key="1">
    <source>
        <dbReference type="ARBA" id="ARBA00022980"/>
    </source>
</evidence>
<evidence type="ECO:0000256" key="2">
    <source>
        <dbReference type="ARBA" id="ARBA00023274"/>
    </source>
</evidence>
<dbReference type="SUPFAM" id="SSF143800">
    <property type="entry name" value="L28p-like"/>
    <property type="match status" value="1"/>
</dbReference>
<dbReference type="InterPro" id="IPR002150">
    <property type="entry name" value="Ribosomal_bL31"/>
</dbReference>
<dbReference type="InterPro" id="IPR034704">
    <property type="entry name" value="Ribosomal_bL28/bL31-like_sf"/>
</dbReference>
<gene>
    <name evidence="5" type="primary">rpl31</name>
</gene>
<dbReference type="GO" id="GO:0003735">
    <property type="term" value="F:structural constituent of ribosome"/>
    <property type="evidence" value="ECO:0007669"/>
    <property type="project" value="InterPro"/>
</dbReference>
<accession>A0A346KN84</accession>
<name>A0A346KN84_9APIC</name>
<dbReference type="AlphaFoldDB" id="A0A346KN84"/>
<dbReference type="InterPro" id="IPR042105">
    <property type="entry name" value="Ribosomal_bL31_sf"/>
</dbReference>
<dbReference type="GO" id="GO:1990904">
    <property type="term" value="C:ribonucleoprotein complex"/>
    <property type="evidence" value="ECO:0007669"/>
    <property type="project" value="UniProtKB-KW"/>
</dbReference>
<keyword evidence="2" id="KW-0687">Ribonucleoprotein</keyword>
<keyword evidence="1" id="KW-0689">Ribosomal protein</keyword>
<dbReference type="Pfam" id="PF01197">
    <property type="entry name" value="Ribosomal_L31"/>
    <property type="match status" value="1"/>
</dbReference>
<dbReference type="GO" id="GO:0006412">
    <property type="term" value="P:translation"/>
    <property type="evidence" value="ECO:0007669"/>
    <property type="project" value="InterPro"/>
</dbReference>
<protein>
    <recommendedName>
        <fullName evidence="3">Large ribosomal subunit protein bL31c</fullName>
    </recommendedName>
    <alternativeName>
        <fullName evidence="4">50S ribosomal protein L31, chloroplastic</fullName>
    </alternativeName>
</protein>
<proteinExistence type="predicted"/>
<evidence type="ECO:0000256" key="3">
    <source>
        <dbReference type="ARBA" id="ARBA00035270"/>
    </source>
</evidence>
<evidence type="ECO:0000313" key="5">
    <source>
        <dbReference type="EMBL" id="AXP85375.1"/>
    </source>
</evidence>
<dbReference type="GO" id="GO:0005840">
    <property type="term" value="C:ribosome"/>
    <property type="evidence" value="ECO:0007669"/>
    <property type="project" value="UniProtKB-KW"/>
</dbReference>
<organism evidence="5">
    <name type="scientific">Apicomplexa sp. WK-2018_Corallicola</name>
    <dbReference type="NCBI Taxonomy" id="2304055"/>
    <lineage>
        <taxon>Eukaryota</taxon>
        <taxon>Sar</taxon>
        <taxon>Alveolata</taxon>
        <taxon>Apicomplexa</taxon>
    </lineage>
</organism>